<evidence type="ECO:0000256" key="1">
    <source>
        <dbReference type="ARBA" id="ARBA00010021"/>
    </source>
</evidence>
<dbReference type="Gene3D" id="3.40.1670.10">
    <property type="entry name" value="UbiD C-terminal domain-like"/>
    <property type="match status" value="1"/>
</dbReference>
<keyword evidence="5" id="KW-1185">Reference proteome</keyword>
<dbReference type="InterPro" id="IPR002830">
    <property type="entry name" value="UbiD"/>
</dbReference>
<feature type="domain" description="3-octaprenyl-4-hydroxybenzoate carboxy-lyase-like Rift-related" evidence="2">
    <location>
        <begin position="125"/>
        <end position="324"/>
    </location>
</feature>
<protein>
    <submittedName>
        <fullName evidence="4">UbiD family decarboxylase</fullName>
        <ecNumber evidence="4">4.1.1.-</ecNumber>
    </submittedName>
</protein>
<comment type="similarity">
    <text evidence="1">Belongs to the UbiD family.</text>
</comment>
<sequence length="478" mass="51736">MPHTTSLTPGLRTSARRLHTSLRDALSDYRARGFAVREADVGLRPNLEIAGHYRTQFATVPGSSKSGDEPVVLYQTKNGDFPVLLGLFGSRERNEWLLGARAREGAHTLMRAALSRPLRPSWVANPPCREQQAPDRLAALPTLTSTSQDAGSFITSGLVCAGEPNSGFVSLSIHRMRVLDDGHLTIWILPGRDLDHLYRQAAKAGRALPLSINIGVPPVVYLTSSLSSPLVAPGGGELETAGVLLGRPVEIARCATNSAFCLAQSEIVIEASLLQQTVAESSGSGSDFSMPEFLGYMGKAQDNLPVVRVSGVFHRRNAIYQTFIGPGKEQSELLALASEAAILMHLNRVAEPHLRVKDAHYLAAGGGQLLLVLQVEKRLDHPESMPRLRDAVMQSHALSKGIIVVDEDVNIHSPEDVFWALATRFQPSVDLYVSSGAAGFSLDPSQAAGYLHATNPVTDKYLMDLTVPCHLRPQFVRT</sequence>
<feature type="domain" description="3-octaprenyl-4-hydroxybenzoate carboxy-lyase-like C-terminal" evidence="3">
    <location>
        <begin position="338"/>
        <end position="450"/>
    </location>
</feature>
<accession>A0ABY8GMJ3</accession>
<dbReference type="PANTHER" id="PTHR30108">
    <property type="entry name" value="3-OCTAPRENYL-4-HYDROXYBENZOATE CARBOXY-LYASE-RELATED"/>
    <property type="match status" value="1"/>
</dbReference>
<dbReference type="Proteomes" id="UP001214170">
    <property type="component" value="Chromosome"/>
</dbReference>
<dbReference type="EMBL" id="CP121261">
    <property type="protein sequence ID" value="WFP05828.1"/>
    <property type="molecule type" value="Genomic_DNA"/>
</dbReference>
<name>A0ABY8GMJ3_9BURK</name>
<dbReference type="Pfam" id="PF20696">
    <property type="entry name" value="UbiD_C"/>
    <property type="match status" value="1"/>
</dbReference>
<dbReference type="InterPro" id="IPR048304">
    <property type="entry name" value="UbiD_Rift_dom"/>
</dbReference>
<evidence type="ECO:0000259" key="3">
    <source>
        <dbReference type="Pfam" id="PF20696"/>
    </source>
</evidence>
<dbReference type="SUPFAM" id="SSF143968">
    <property type="entry name" value="UbiD C-terminal domain-like"/>
    <property type="match status" value="1"/>
</dbReference>
<dbReference type="PANTHER" id="PTHR30108:SF21">
    <property type="entry name" value="4-HYDROXYBENZOATE DECARBOXYLASE"/>
    <property type="match status" value="1"/>
</dbReference>
<evidence type="ECO:0000313" key="4">
    <source>
        <dbReference type="EMBL" id="WFP05828.1"/>
    </source>
</evidence>
<evidence type="ECO:0000259" key="2">
    <source>
        <dbReference type="Pfam" id="PF01977"/>
    </source>
</evidence>
<proteinExistence type="inferred from homology"/>
<dbReference type="SUPFAM" id="SSF50475">
    <property type="entry name" value="FMN-binding split barrel"/>
    <property type="match status" value="1"/>
</dbReference>
<organism evidence="4 5">
    <name type="scientific">Achromobacter spanius</name>
    <dbReference type="NCBI Taxonomy" id="217203"/>
    <lineage>
        <taxon>Bacteria</taxon>
        <taxon>Pseudomonadati</taxon>
        <taxon>Pseudomonadota</taxon>
        <taxon>Betaproteobacteria</taxon>
        <taxon>Burkholderiales</taxon>
        <taxon>Alcaligenaceae</taxon>
        <taxon>Achromobacter</taxon>
    </lineage>
</organism>
<dbReference type="InterPro" id="IPR049381">
    <property type="entry name" value="UbiD-like_C"/>
</dbReference>
<reference evidence="4 5" key="1">
    <citation type="submission" date="2023-03" db="EMBL/GenBank/DDBJ databases">
        <title>Achromobacter spanius LIG8.</title>
        <authorList>
            <person name="Shrestha S."/>
        </authorList>
    </citation>
    <scope>NUCLEOTIDE SEQUENCE [LARGE SCALE GENOMIC DNA]</scope>
    <source>
        <strain evidence="4 5">LIG8</strain>
    </source>
</reference>
<dbReference type="EC" id="4.1.1.-" evidence="4"/>
<keyword evidence="4" id="KW-0456">Lyase</keyword>
<evidence type="ECO:0000313" key="5">
    <source>
        <dbReference type="Proteomes" id="UP001214170"/>
    </source>
</evidence>
<dbReference type="Pfam" id="PF01977">
    <property type="entry name" value="UbiD"/>
    <property type="match status" value="1"/>
</dbReference>
<dbReference type="RefSeq" id="WP_268081041.1">
    <property type="nucleotide sequence ID" value="NZ_CP106885.1"/>
</dbReference>
<dbReference type="GO" id="GO:0016829">
    <property type="term" value="F:lyase activity"/>
    <property type="evidence" value="ECO:0007669"/>
    <property type="project" value="UniProtKB-KW"/>
</dbReference>
<gene>
    <name evidence="4" type="ORF">P8T11_15950</name>
</gene>